<evidence type="ECO:0000313" key="2">
    <source>
        <dbReference type="Proteomes" id="UP000262397"/>
    </source>
</evidence>
<organism evidence="1">
    <name type="scientific">Methanobacterium virus Drs3</name>
    <dbReference type="NCBI Taxonomy" id="1430441"/>
    <lineage>
        <taxon>Viruses</taxon>
        <taxon>Duplodnaviria</taxon>
        <taxon>Heunggongvirae</taxon>
        <taxon>Uroviricota</taxon>
        <taxon>Caudoviricetes</taxon>
        <taxon>Methanobavirales</taxon>
        <taxon>Anaerodiviridae</taxon>
        <taxon>Metforvirus</taxon>
        <taxon>Metforvirus limi</taxon>
        <taxon>Metforvirus Drs3</taxon>
    </lineage>
</organism>
<proteinExistence type="predicted"/>
<name>A0A385AHD9_9CAUD</name>
<reference evidence="1" key="1">
    <citation type="submission" date="2018-07" db="EMBL/GenBank/DDBJ databases">
        <authorList>
            <person name="Quirk P.G."/>
            <person name="Krulwich T.A."/>
        </authorList>
    </citation>
    <scope>NUCLEOTIDE SEQUENCE [LARGE SCALE GENOMIC DNA]</scope>
</reference>
<gene>
    <name evidence="1" type="ORF">Drs3_00028</name>
</gene>
<keyword evidence="2" id="KW-1185">Reference proteome</keyword>
<accession>A0A385AHD9</accession>
<protein>
    <submittedName>
        <fullName evidence="1">Uncharacterized protein</fullName>
    </submittedName>
</protein>
<evidence type="ECO:0000313" key="1">
    <source>
        <dbReference type="EMBL" id="AXN53409.1"/>
    </source>
</evidence>
<dbReference type="Proteomes" id="UP000262397">
    <property type="component" value="Segment"/>
</dbReference>
<dbReference type="EMBL" id="MH674343">
    <property type="protein sequence ID" value="AXN53409.1"/>
    <property type="molecule type" value="Genomic_DNA"/>
</dbReference>
<sequence length="173" mass="19221">MTSLAIQEGLAAPARVIKSYITREMEDGGLLADVEELVSSNMAERIPEPPGIWISEGITTVDDKKSTNLSHTNFLKTPFEFVCVDYDSDGIEETMAAARNLATRTAASILKNFNRVKSRPTDPDRLFSTVRFAEFKPAGELRIEGKSEAVGAASIVFDFVYPIQWLHCDKLYK</sequence>